<name>A0ABN7WJU9_GIGMA</name>
<gene>
    <name evidence="1" type="ORF">GMARGA_LOCUS31455</name>
</gene>
<protein>
    <submittedName>
        <fullName evidence="1">40223_t:CDS:1</fullName>
    </submittedName>
</protein>
<proteinExistence type="predicted"/>
<evidence type="ECO:0000313" key="1">
    <source>
        <dbReference type="EMBL" id="CAG8833241.1"/>
    </source>
</evidence>
<accession>A0ABN7WJU9</accession>
<organism evidence="1 2">
    <name type="scientific">Gigaspora margarita</name>
    <dbReference type="NCBI Taxonomy" id="4874"/>
    <lineage>
        <taxon>Eukaryota</taxon>
        <taxon>Fungi</taxon>
        <taxon>Fungi incertae sedis</taxon>
        <taxon>Mucoromycota</taxon>
        <taxon>Glomeromycotina</taxon>
        <taxon>Glomeromycetes</taxon>
        <taxon>Diversisporales</taxon>
        <taxon>Gigasporaceae</taxon>
        <taxon>Gigaspora</taxon>
    </lineage>
</organism>
<reference evidence="1 2" key="1">
    <citation type="submission" date="2021-06" db="EMBL/GenBank/DDBJ databases">
        <authorList>
            <person name="Kallberg Y."/>
            <person name="Tangrot J."/>
            <person name="Rosling A."/>
        </authorList>
    </citation>
    <scope>NUCLEOTIDE SEQUENCE [LARGE SCALE GENOMIC DNA]</scope>
    <source>
        <strain evidence="1 2">120-4 pot B 10/14</strain>
    </source>
</reference>
<feature type="non-terminal residue" evidence="1">
    <location>
        <position position="1"/>
    </location>
</feature>
<comment type="caution">
    <text evidence="1">The sequence shown here is derived from an EMBL/GenBank/DDBJ whole genome shotgun (WGS) entry which is preliminary data.</text>
</comment>
<evidence type="ECO:0000313" key="2">
    <source>
        <dbReference type="Proteomes" id="UP000789901"/>
    </source>
</evidence>
<keyword evidence="2" id="KW-1185">Reference proteome</keyword>
<dbReference type="Proteomes" id="UP000789901">
    <property type="component" value="Unassembled WGS sequence"/>
</dbReference>
<sequence>SNYSSYSDKHVYYDEDIDTYYNDEVVEYTNSWDQKLSEP</sequence>
<dbReference type="EMBL" id="CAJVQB010046971">
    <property type="protein sequence ID" value="CAG8833241.1"/>
    <property type="molecule type" value="Genomic_DNA"/>
</dbReference>